<proteinExistence type="inferred from homology"/>
<keyword evidence="8" id="KW-1185">Reference proteome</keyword>
<evidence type="ECO:0000256" key="3">
    <source>
        <dbReference type="ARBA" id="ARBA00023242"/>
    </source>
</evidence>
<dbReference type="PANTHER" id="PTHR18034:SF4">
    <property type="entry name" value="NUCLEOLAR MIF4G DOMAIN-CONTAINING PROTEIN 1"/>
    <property type="match status" value="1"/>
</dbReference>
<accession>A0A2K1KVG6</accession>
<keyword evidence="3" id="KW-0539">Nucleus</keyword>
<evidence type="ECO:0000313" key="7">
    <source>
        <dbReference type="EnsemblPlants" id="Pp3c3_21680V3.1"/>
    </source>
</evidence>
<dbReference type="PANTHER" id="PTHR18034">
    <property type="entry name" value="CELL CYCLE CONTROL PROTEIN CWF22-RELATED"/>
    <property type="match status" value="1"/>
</dbReference>
<reference evidence="7" key="3">
    <citation type="submission" date="2020-12" db="UniProtKB">
        <authorList>
            <consortium name="EnsemblPlants"/>
        </authorList>
    </citation>
    <scope>IDENTIFICATION</scope>
</reference>
<feature type="domain" description="MI" evidence="5">
    <location>
        <begin position="670"/>
        <end position="786"/>
    </location>
</feature>
<comment type="similarity">
    <text evidence="2">Belongs to the CWC22 family.</text>
</comment>
<organism evidence="6">
    <name type="scientific">Physcomitrium patens</name>
    <name type="common">Spreading-leaved earth moss</name>
    <name type="synonym">Physcomitrella patens</name>
    <dbReference type="NCBI Taxonomy" id="3218"/>
    <lineage>
        <taxon>Eukaryota</taxon>
        <taxon>Viridiplantae</taxon>
        <taxon>Streptophyta</taxon>
        <taxon>Embryophyta</taxon>
        <taxon>Bryophyta</taxon>
        <taxon>Bryophytina</taxon>
        <taxon>Bryopsida</taxon>
        <taxon>Funariidae</taxon>
        <taxon>Funariales</taxon>
        <taxon>Funariaceae</taxon>
        <taxon>Physcomitrium</taxon>
    </lineage>
</organism>
<dbReference type="GO" id="GO:0042274">
    <property type="term" value="P:ribosomal small subunit biogenesis"/>
    <property type="evidence" value="ECO:0000318"/>
    <property type="project" value="GO_Central"/>
</dbReference>
<dbReference type="EMBL" id="ABEU02000003">
    <property type="protein sequence ID" value="PNR57773.1"/>
    <property type="molecule type" value="Genomic_DNA"/>
</dbReference>
<dbReference type="Proteomes" id="UP000006727">
    <property type="component" value="Chromosome 3"/>
</dbReference>
<dbReference type="Gramene" id="Pp3c3_21687V3.1">
    <property type="protein sequence ID" value="Pp3c3_21687V3.1"/>
    <property type="gene ID" value="Pp3c3_21687"/>
</dbReference>
<dbReference type="SUPFAM" id="SSF48371">
    <property type="entry name" value="ARM repeat"/>
    <property type="match status" value="1"/>
</dbReference>
<feature type="compositionally biased region" description="Basic and acidic residues" evidence="4">
    <location>
        <begin position="74"/>
        <end position="92"/>
    </location>
</feature>
<dbReference type="OrthoDB" id="10260961at2759"/>
<dbReference type="InterPro" id="IPR003890">
    <property type="entry name" value="MIF4G-like_typ-3"/>
</dbReference>
<dbReference type="SMART" id="SM00543">
    <property type="entry name" value="MIF4G"/>
    <property type="match status" value="1"/>
</dbReference>
<name>A0A2K1KVG6_PHYPA</name>
<evidence type="ECO:0000256" key="4">
    <source>
        <dbReference type="SAM" id="MobiDB-lite"/>
    </source>
</evidence>
<dbReference type="InterPro" id="IPR050781">
    <property type="entry name" value="CWC22_splicing_factor"/>
</dbReference>
<feature type="compositionally biased region" description="Basic residues" evidence="4">
    <location>
        <begin position="23"/>
        <end position="39"/>
    </location>
</feature>
<dbReference type="AlphaFoldDB" id="A0A2K1KVG6"/>
<sequence>MAPTARSQGASARPQAPAIQVVKSRKEKRKEARRAKTQQRLHQWVIHQAGKRRRAQKAAEKQQPASEDPSSLVKVKEGHESKQEIPRQDKPKLVTPVAPAVERKGARSRTPHKDEKKAKKRKTKFEEFLERDLQKAALINAEADIALERRLAKKLKVKGGKLGGFDDGMADILDGLDEGAEILETKEAGSRGRGCQKKNLVPDAEPLSLKKQKQVESEDDLIGSDHDDSDGSLQDMFMDDEDGSSLSGTDSDDAEDEQLGSEVEDHEESGLELQTNGSEGGSDSEQVDDSDSGSDEEGEDDEAGEVDEAEDSDDDAKDVNLLDGAKSKKENLTERSNRKDGETDIYGRKKVDGVKYIPPHLRGKSNDLSEETIRIQRRLRGLLNRLSEANVESIASDVSLLFQAHGRRMVTELVTDEIIGACCGGPRGNDQFAAVFAAYVAGTATMVGMDFGAKFLASLAIAFEEQYEKHDSLALRNLALLFANLYSFNLISSELVYDLLGMLCKRFEELDVATILALLQSCGMGLRAADPASMKEFVVAVQQRTAELKATLSGSNNGKPVDLGKRVQFMLDMICDIKNNKRRAKDDPAHHMRLKKWLQKLGVEDVQLRSVTWEKLLEPEKKGQWWLPGPPGGEDNLAGTRAELAGVIDGGAAEADKMLQLAASQRMNTDARRALFCIIMSAEDCVDAFEKILRLKLPGKQDREVVRVIVECCMQERAYNPYYALIVTRLCNHDKNHKFSFQYCLWDHLKQLDSMELRRSTNLARLTAALIGSSSISLSVVKVIDFVDIQKLTPKVLLHFRIMFEYLLGEYSNEVVWKAFSRIASSAELTGLKDGIAIFLHQRFLKQVKSSENSDILVKRCKLAKKALANVQNLPYGSQSREL</sequence>
<feature type="compositionally biased region" description="Acidic residues" evidence="4">
    <location>
        <begin position="285"/>
        <end position="316"/>
    </location>
</feature>
<evidence type="ECO:0000256" key="2">
    <source>
        <dbReference type="ARBA" id="ARBA00006856"/>
    </source>
</evidence>
<evidence type="ECO:0000256" key="1">
    <source>
        <dbReference type="ARBA" id="ARBA00004604"/>
    </source>
</evidence>
<dbReference type="RefSeq" id="XP_024371636.1">
    <property type="nucleotide sequence ID" value="XM_024515868.2"/>
</dbReference>
<evidence type="ECO:0000259" key="5">
    <source>
        <dbReference type="PROSITE" id="PS51366"/>
    </source>
</evidence>
<dbReference type="PROSITE" id="PS51366">
    <property type="entry name" value="MI"/>
    <property type="match status" value="1"/>
</dbReference>
<dbReference type="InterPro" id="IPR003891">
    <property type="entry name" value="Initiation_fac_eIF4g_MI"/>
</dbReference>
<reference evidence="6 8" key="2">
    <citation type="journal article" date="2018" name="Plant J.">
        <title>The Physcomitrella patens chromosome-scale assembly reveals moss genome structure and evolution.</title>
        <authorList>
            <person name="Lang D."/>
            <person name="Ullrich K.K."/>
            <person name="Murat F."/>
            <person name="Fuchs J."/>
            <person name="Jenkins J."/>
            <person name="Haas F.B."/>
            <person name="Piednoel M."/>
            <person name="Gundlach H."/>
            <person name="Van Bel M."/>
            <person name="Meyberg R."/>
            <person name="Vives C."/>
            <person name="Morata J."/>
            <person name="Symeonidi A."/>
            <person name="Hiss M."/>
            <person name="Muchero W."/>
            <person name="Kamisugi Y."/>
            <person name="Saleh O."/>
            <person name="Blanc G."/>
            <person name="Decker E.L."/>
            <person name="van Gessel N."/>
            <person name="Grimwood J."/>
            <person name="Hayes R.D."/>
            <person name="Graham S.W."/>
            <person name="Gunter L.E."/>
            <person name="McDaniel S.F."/>
            <person name="Hoernstein S.N.W."/>
            <person name="Larsson A."/>
            <person name="Li F.W."/>
            <person name="Perroud P.F."/>
            <person name="Phillips J."/>
            <person name="Ranjan P."/>
            <person name="Rokshar D.S."/>
            <person name="Rothfels C.J."/>
            <person name="Schneider L."/>
            <person name="Shu S."/>
            <person name="Stevenson D.W."/>
            <person name="Thummler F."/>
            <person name="Tillich M."/>
            <person name="Villarreal Aguilar J.C."/>
            <person name="Widiez T."/>
            <person name="Wong G.K."/>
            <person name="Wymore A."/>
            <person name="Zhang Y."/>
            <person name="Zimmer A.D."/>
            <person name="Quatrano R.S."/>
            <person name="Mayer K.F.X."/>
            <person name="Goodstein D."/>
            <person name="Casacuberta J.M."/>
            <person name="Vandepoele K."/>
            <person name="Reski R."/>
            <person name="Cuming A.C."/>
            <person name="Tuskan G.A."/>
            <person name="Maumus F."/>
            <person name="Salse J."/>
            <person name="Schmutz J."/>
            <person name="Rensing S.A."/>
        </authorList>
    </citation>
    <scope>NUCLEOTIDE SEQUENCE [LARGE SCALE GENOMIC DNA]</scope>
    <source>
        <strain evidence="7 8">cv. Gransden 2004</strain>
    </source>
</reference>
<dbReference type="GO" id="GO:0005730">
    <property type="term" value="C:nucleolus"/>
    <property type="evidence" value="ECO:0000318"/>
    <property type="project" value="GO_Central"/>
</dbReference>
<dbReference type="GO" id="GO:0003723">
    <property type="term" value="F:RNA binding"/>
    <property type="evidence" value="ECO:0000318"/>
    <property type="project" value="GO_Central"/>
</dbReference>
<protein>
    <recommendedName>
        <fullName evidence="5">MI domain-containing protein</fullName>
    </recommendedName>
</protein>
<feature type="region of interest" description="Disordered" evidence="4">
    <location>
        <begin position="185"/>
        <end position="345"/>
    </location>
</feature>
<dbReference type="Pfam" id="PF02854">
    <property type="entry name" value="MIF4G"/>
    <property type="match status" value="1"/>
</dbReference>
<dbReference type="EnsemblPlants" id="Pp3c3_21687V3.1">
    <property type="protein sequence ID" value="Pp3c3_21687V3.1"/>
    <property type="gene ID" value="Pp3c3_21687"/>
</dbReference>
<feature type="compositionally biased region" description="Acidic residues" evidence="4">
    <location>
        <begin position="217"/>
        <end position="230"/>
    </location>
</feature>
<dbReference type="STRING" id="3218.A0A2K1KVG6"/>
<evidence type="ECO:0000313" key="8">
    <source>
        <dbReference type="Proteomes" id="UP000006727"/>
    </source>
</evidence>
<feature type="compositionally biased region" description="Polar residues" evidence="4">
    <location>
        <begin position="1"/>
        <end position="10"/>
    </location>
</feature>
<gene>
    <name evidence="7" type="primary">LOC112280407</name>
    <name evidence="6" type="ORF">PHYPA_004767</name>
</gene>
<dbReference type="InterPro" id="IPR016024">
    <property type="entry name" value="ARM-type_fold"/>
</dbReference>
<dbReference type="EnsemblPlants" id="Pp3c3_21680V3.1">
    <property type="protein sequence ID" value="Pp3c3_21680V3.1"/>
    <property type="gene ID" value="Pp3c3_21680"/>
</dbReference>
<dbReference type="PaxDb" id="3218-PP1S47_223V6.1"/>
<dbReference type="Gramene" id="Pp3c3_21680V3.1">
    <property type="protein sequence ID" value="Pp3c3_21680V3.1"/>
    <property type="gene ID" value="Pp3c3_21680"/>
</dbReference>
<feature type="compositionally biased region" description="Acidic residues" evidence="4">
    <location>
        <begin position="250"/>
        <end position="267"/>
    </location>
</feature>
<dbReference type="Gene3D" id="1.25.40.180">
    <property type="match status" value="1"/>
</dbReference>
<feature type="region of interest" description="Disordered" evidence="4">
    <location>
        <begin position="1"/>
        <end position="123"/>
    </location>
</feature>
<reference evidence="6 8" key="1">
    <citation type="journal article" date="2008" name="Science">
        <title>The Physcomitrella genome reveals evolutionary insights into the conquest of land by plants.</title>
        <authorList>
            <person name="Rensing S."/>
            <person name="Lang D."/>
            <person name="Zimmer A."/>
            <person name="Terry A."/>
            <person name="Salamov A."/>
            <person name="Shapiro H."/>
            <person name="Nishiyama T."/>
            <person name="Perroud P.-F."/>
            <person name="Lindquist E."/>
            <person name="Kamisugi Y."/>
            <person name="Tanahashi T."/>
            <person name="Sakakibara K."/>
            <person name="Fujita T."/>
            <person name="Oishi K."/>
            <person name="Shin-I T."/>
            <person name="Kuroki Y."/>
            <person name="Toyoda A."/>
            <person name="Suzuki Y."/>
            <person name="Hashimoto A."/>
            <person name="Yamaguchi K."/>
            <person name="Sugano A."/>
            <person name="Kohara Y."/>
            <person name="Fujiyama A."/>
            <person name="Anterola A."/>
            <person name="Aoki S."/>
            <person name="Ashton N."/>
            <person name="Barbazuk W.B."/>
            <person name="Barker E."/>
            <person name="Bennetzen J."/>
            <person name="Bezanilla M."/>
            <person name="Blankenship R."/>
            <person name="Cho S.H."/>
            <person name="Dutcher S."/>
            <person name="Estelle M."/>
            <person name="Fawcett J.A."/>
            <person name="Gundlach H."/>
            <person name="Hanada K."/>
            <person name="Heyl A."/>
            <person name="Hicks K.A."/>
            <person name="Hugh J."/>
            <person name="Lohr M."/>
            <person name="Mayer K."/>
            <person name="Melkozernov A."/>
            <person name="Murata T."/>
            <person name="Nelson D."/>
            <person name="Pils B."/>
            <person name="Prigge M."/>
            <person name="Reiss B."/>
            <person name="Renner T."/>
            <person name="Rombauts S."/>
            <person name="Rushton P."/>
            <person name="Sanderfoot A."/>
            <person name="Schween G."/>
            <person name="Shiu S.-H."/>
            <person name="Stueber K."/>
            <person name="Theodoulou F.L."/>
            <person name="Tu H."/>
            <person name="Van de Peer Y."/>
            <person name="Verrier P.J."/>
            <person name="Waters E."/>
            <person name="Wood A."/>
            <person name="Yang L."/>
            <person name="Cove D."/>
            <person name="Cuming A."/>
            <person name="Hasebe M."/>
            <person name="Lucas S."/>
            <person name="Mishler D.B."/>
            <person name="Reski R."/>
            <person name="Grigoriev I."/>
            <person name="Quatrano R.S."/>
            <person name="Boore J.L."/>
        </authorList>
    </citation>
    <scope>NUCLEOTIDE SEQUENCE [LARGE SCALE GENOMIC DNA]</scope>
    <source>
        <strain evidence="7 8">cv. Gransden 2004</strain>
    </source>
</reference>
<dbReference type="SMART" id="SM00544">
    <property type="entry name" value="MA3"/>
    <property type="match status" value="1"/>
</dbReference>
<feature type="compositionally biased region" description="Basic and acidic residues" evidence="4">
    <location>
        <begin position="101"/>
        <end position="117"/>
    </location>
</feature>
<comment type="subcellular location">
    <subcellularLocation>
        <location evidence="1">Nucleus</location>
        <location evidence="1">Nucleolus</location>
    </subcellularLocation>
</comment>
<feature type="compositionally biased region" description="Basic and acidic residues" evidence="4">
    <location>
        <begin position="317"/>
        <end position="345"/>
    </location>
</feature>
<evidence type="ECO:0000313" key="6">
    <source>
        <dbReference type="EMBL" id="PNR57773.1"/>
    </source>
</evidence>
<dbReference type="Pfam" id="PF02847">
    <property type="entry name" value="MA3"/>
    <property type="match status" value="1"/>
</dbReference>
<dbReference type="GeneID" id="112280407"/>